<feature type="compositionally biased region" description="Basic and acidic residues" evidence="1">
    <location>
        <begin position="171"/>
        <end position="191"/>
    </location>
</feature>
<feature type="region of interest" description="Disordered" evidence="1">
    <location>
        <begin position="103"/>
        <end position="201"/>
    </location>
</feature>
<dbReference type="AlphaFoldDB" id="A0A6A7BU64"/>
<accession>A0A6A7BU64</accession>
<protein>
    <submittedName>
        <fullName evidence="2">Uncharacterized protein</fullName>
    </submittedName>
</protein>
<dbReference type="EMBL" id="MU006003">
    <property type="protein sequence ID" value="KAF2858750.1"/>
    <property type="molecule type" value="Genomic_DNA"/>
</dbReference>
<gene>
    <name evidence="2" type="ORF">K470DRAFT_265782</name>
</gene>
<organism evidence="2 3">
    <name type="scientific">Piedraia hortae CBS 480.64</name>
    <dbReference type="NCBI Taxonomy" id="1314780"/>
    <lineage>
        <taxon>Eukaryota</taxon>
        <taxon>Fungi</taxon>
        <taxon>Dikarya</taxon>
        <taxon>Ascomycota</taxon>
        <taxon>Pezizomycotina</taxon>
        <taxon>Dothideomycetes</taxon>
        <taxon>Dothideomycetidae</taxon>
        <taxon>Capnodiales</taxon>
        <taxon>Piedraiaceae</taxon>
        <taxon>Piedraia</taxon>
    </lineage>
</organism>
<name>A0A6A7BU64_9PEZI</name>
<proteinExistence type="predicted"/>
<evidence type="ECO:0000313" key="2">
    <source>
        <dbReference type="EMBL" id="KAF2858750.1"/>
    </source>
</evidence>
<sequence length="219" mass="25546">MDPRNHMDVQTWLQTTVEPKPSDSYAKRPRHKTKPDRYEPRKRTKANDELNRKIKEEKAGKRLTLAPPVATGLFAHGRHGKREGVPDLATTEMKFLRDELRWSANPPPLQKKKSRDAMPHWDENDNRQKAMPMKQLPLTERAHRYRKRDVSPPAKKRRYDMKPALPPLEKSPCRHEQRPLDLSHFGYRGEEARDDDQSSCSSMTSALMRRAAEALVRLN</sequence>
<reference evidence="2" key="1">
    <citation type="journal article" date="2020" name="Stud. Mycol.">
        <title>101 Dothideomycetes genomes: a test case for predicting lifestyles and emergence of pathogens.</title>
        <authorList>
            <person name="Haridas S."/>
            <person name="Albert R."/>
            <person name="Binder M."/>
            <person name="Bloem J."/>
            <person name="Labutti K."/>
            <person name="Salamov A."/>
            <person name="Andreopoulos B."/>
            <person name="Baker S."/>
            <person name="Barry K."/>
            <person name="Bills G."/>
            <person name="Bluhm B."/>
            <person name="Cannon C."/>
            <person name="Castanera R."/>
            <person name="Culley D."/>
            <person name="Daum C."/>
            <person name="Ezra D."/>
            <person name="Gonzalez J."/>
            <person name="Henrissat B."/>
            <person name="Kuo A."/>
            <person name="Liang C."/>
            <person name="Lipzen A."/>
            <person name="Lutzoni F."/>
            <person name="Magnuson J."/>
            <person name="Mondo S."/>
            <person name="Nolan M."/>
            <person name="Ohm R."/>
            <person name="Pangilinan J."/>
            <person name="Park H.-J."/>
            <person name="Ramirez L."/>
            <person name="Alfaro M."/>
            <person name="Sun H."/>
            <person name="Tritt A."/>
            <person name="Yoshinaga Y."/>
            <person name="Zwiers L.-H."/>
            <person name="Turgeon B."/>
            <person name="Goodwin S."/>
            <person name="Spatafora J."/>
            <person name="Crous P."/>
            <person name="Grigoriev I."/>
        </authorList>
    </citation>
    <scope>NUCLEOTIDE SEQUENCE</scope>
    <source>
        <strain evidence="2">CBS 480.64</strain>
    </source>
</reference>
<feature type="compositionally biased region" description="Basic and acidic residues" evidence="1">
    <location>
        <begin position="35"/>
        <end position="60"/>
    </location>
</feature>
<dbReference type="OrthoDB" id="2537141at2759"/>
<evidence type="ECO:0000256" key="1">
    <source>
        <dbReference type="SAM" id="MobiDB-lite"/>
    </source>
</evidence>
<keyword evidence="3" id="KW-1185">Reference proteome</keyword>
<feature type="compositionally biased region" description="Basic and acidic residues" evidence="1">
    <location>
        <begin position="115"/>
        <end position="128"/>
    </location>
</feature>
<dbReference type="Proteomes" id="UP000799421">
    <property type="component" value="Unassembled WGS sequence"/>
</dbReference>
<feature type="region of interest" description="Disordered" evidence="1">
    <location>
        <begin position="1"/>
        <end position="61"/>
    </location>
</feature>
<evidence type="ECO:0000313" key="3">
    <source>
        <dbReference type="Proteomes" id="UP000799421"/>
    </source>
</evidence>